<dbReference type="EC" id="3.4.19.12" evidence="7"/>
<comment type="similarity">
    <text evidence="2 7">Belongs to the peptidase C19 family.</text>
</comment>
<keyword evidence="6 7" id="KW-0788">Thiol protease</keyword>
<dbReference type="Gene3D" id="3.90.70.10">
    <property type="entry name" value="Cysteine proteinases"/>
    <property type="match status" value="1"/>
</dbReference>
<feature type="domain" description="USP" evidence="9">
    <location>
        <begin position="285"/>
        <end position="622"/>
    </location>
</feature>
<dbReference type="InterPro" id="IPR050185">
    <property type="entry name" value="Ub_carboxyl-term_hydrolase"/>
</dbReference>
<dbReference type="PROSITE" id="PS00973">
    <property type="entry name" value="USP_2"/>
    <property type="match status" value="1"/>
</dbReference>
<dbReference type="PROSITE" id="PS00972">
    <property type="entry name" value="USP_1"/>
    <property type="match status" value="1"/>
</dbReference>
<organism evidence="10 11">
    <name type="scientific">Neocallimastix californiae</name>
    <dbReference type="NCBI Taxonomy" id="1754190"/>
    <lineage>
        <taxon>Eukaryota</taxon>
        <taxon>Fungi</taxon>
        <taxon>Fungi incertae sedis</taxon>
        <taxon>Chytridiomycota</taxon>
        <taxon>Chytridiomycota incertae sedis</taxon>
        <taxon>Neocallimastigomycetes</taxon>
        <taxon>Neocallimastigales</taxon>
        <taxon>Neocallimastigaceae</taxon>
        <taxon>Neocallimastix</taxon>
    </lineage>
</organism>
<dbReference type="STRING" id="1754190.A0A1Y2EPP2"/>
<evidence type="ECO:0000259" key="9">
    <source>
        <dbReference type="PROSITE" id="PS50235"/>
    </source>
</evidence>
<dbReference type="SUPFAM" id="SSF54001">
    <property type="entry name" value="Cysteine proteinases"/>
    <property type="match status" value="1"/>
</dbReference>
<evidence type="ECO:0000313" key="11">
    <source>
        <dbReference type="Proteomes" id="UP000193920"/>
    </source>
</evidence>
<evidence type="ECO:0000256" key="8">
    <source>
        <dbReference type="SAM" id="MobiDB-lite"/>
    </source>
</evidence>
<feature type="compositionally biased region" description="Polar residues" evidence="8">
    <location>
        <begin position="153"/>
        <end position="170"/>
    </location>
</feature>
<keyword evidence="4 7" id="KW-0833">Ubl conjugation pathway</keyword>
<dbReference type="AlphaFoldDB" id="A0A1Y2EPP2"/>
<dbReference type="PANTHER" id="PTHR21646:SF95">
    <property type="entry name" value="UBIQUITIN CARBOXYL-TERMINAL HYDROLASE 4-RELATED"/>
    <property type="match status" value="1"/>
</dbReference>
<evidence type="ECO:0000256" key="5">
    <source>
        <dbReference type="ARBA" id="ARBA00022801"/>
    </source>
</evidence>
<dbReference type="InterPro" id="IPR018200">
    <property type="entry name" value="USP_CS"/>
</dbReference>
<dbReference type="PROSITE" id="PS50235">
    <property type="entry name" value="USP_3"/>
    <property type="match status" value="1"/>
</dbReference>
<dbReference type="PANTHER" id="PTHR21646">
    <property type="entry name" value="UBIQUITIN CARBOXYL-TERMINAL HYDROLASE"/>
    <property type="match status" value="1"/>
</dbReference>
<dbReference type="GO" id="GO:0016579">
    <property type="term" value="P:protein deubiquitination"/>
    <property type="evidence" value="ECO:0007669"/>
    <property type="project" value="InterPro"/>
</dbReference>
<keyword evidence="5 7" id="KW-0378">Hydrolase</keyword>
<evidence type="ECO:0000256" key="4">
    <source>
        <dbReference type="ARBA" id="ARBA00022786"/>
    </source>
</evidence>
<name>A0A1Y2EPP2_9FUNG</name>
<feature type="region of interest" description="Disordered" evidence="8">
    <location>
        <begin position="129"/>
        <end position="215"/>
    </location>
</feature>
<dbReference type="EMBL" id="MCOG01000033">
    <property type="protein sequence ID" value="ORY73512.1"/>
    <property type="molecule type" value="Genomic_DNA"/>
</dbReference>
<dbReference type="CDD" id="cd02674">
    <property type="entry name" value="Peptidase_C19R"/>
    <property type="match status" value="1"/>
</dbReference>
<dbReference type="InterPro" id="IPR001394">
    <property type="entry name" value="Peptidase_C19_UCH"/>
</dbReference>
<dbReference type="InterPro" id="IPR028889">
    <property type="entry name" value="USP"/>
</dbReference>
<keyword evidence="11" id="KW-1185">Reference proteome</keyword>
<gene>
    <name evidence="10" type="ORF">LY90DRAFT_503050</name>
</gene>
<protein>
    <recommendedName>
        <fullName evidence="7">Ubiquitin carboxyl-terminal hydrolase</fullName>
        <ecNumber evidence="7">3.4.19.12</ecNumber>
    </recommendedName>
</protein>
<dbReference type="GO" id="GO:0004843">
    <property type="term" value="F:cysteine-type deubiquitinase activity"/>
    <property type="evidence" value="ECO:0007669"/>
    <property type="project" value="UniProtKB-UniRule"/>
</dbReference>
<keyword evidence="3 7" id="KW-0645">Protease</keyword>
<proteinExistence type="inferred from homology"/>
<sequence>MNLGIGNQNINQVNKSKINGYTNKDLNNSYYMQYAQYEQYTGNSNIPINNTHSQQPIAMPTPVGGYNFTIPSTDYYSNINRKLNASSESSNNKTSYPIISEAAYPMPAVKPEVPEKPFTLKYHLQSSTQNSTTTISSKYPYQQQQQQQIQQEPLLTSNNYSQNILPQQPGSYSSSSSSIDHNINKIPPKIPKRQLNQSYNSPPRQGFSSSSSSNSLNNLNSNLALNSEIQKRIVPNRLTSSISYESLNTSILPTPPRNVSKPPIPARPGREYSINEIHKTKNGSVGLRNLGNTCYMNSILQCLNATSPLTRFFLKNELGTHGVLANEYYRFLKTVWFDHQPTISPTNIKSAISHFNEEFAGTDQHDSQEFLSCILDGLHEDLNLARKGKTKIDIENIRKNHSQQEKEEESQNLKIEILKDRAWKRYLDFNNSIIVTTFQGQYMSILKCSQCGKISPSFNTFMYLSVPIPKNAKNLNDCLNKYIEIEYLKGSDGWNCPNCKRTVDAQKQLLLSKLPNIMLIQLKRFYYQGPFRDKINKYIDFPIKNLDLSEYTYKFNNGESCYTYNLFAISNHYGTLSAGHYTAFVKNKYNDRWIEFNDSRYSDISESKIKTEAAYILFYVKTDKQTDFDK</sequence>
<comment type="caution">
    <text evidence="10">The sequence shown here is derived from an EMBL/GenBank/DDBJ whole genome shotgun (WGS) entry which is preliminary data.</text>
</comment>
<evidence type="ECO:0000313" key="10">
    <source>
        <dbReference type="EMBL" id="ORY73512.1"/>
    </source>
</evidence>
<feature type="compositionally biased region" description="Low complexity" evidence="8">
    <location>
        <begin position="129"/>
        <end position="151"/>
    </location>
</feature>
<dbReference type="OrthoDB" id="292964at2759"/>
<evidence type="ECO:0000256" key="6">
    <source>
        <dbReference type="ARBA" id="ARBA00022807"/>
    </source>
</evidence>
<reference evidence="10 11" key="1">
    <citation type="submission" date="2016-08" db="EMBL/GenBank/DDBJ databases">
        <title>A Parts List for Fungal Cellulosomes Revealed by Comparative Genomics.</title>
        <authorList>
            <consortium name="DOE Joint Genome Institute"/>
            <person name="Haitjema C.H."/>
            <person name="Gilmore S.P."/>
            <person name="Henske J.K."/>
            <person name="Solomon K.V."/>
            <person name="De Groot R."/>
            <person name="Kuo A."/>
            <person name="Mondo S.J."/>
            <person name="Salamov A.A."/>
            <person name="Labutti K."/>
            <person name="Zhao Z."/>
            <person name="Chiniquy J."/>
            <person name="Barry K."/>
            <person name="Brewer H.M."/>
            <person name="Purvine S.O."/>
            <person name="Wright A.T."/>
            <person name="Boxma B."/>
            <person name="Van Alen T."/>
            <person name="Hackstein J.H."/>
            <person name="Baker S.E."/>
            <person name="Grigoriev I.V."/>
            <person name="O'Malley M.A."/>
        </authorList>
    </citation>
    <scope>NUCLEOTIDE SEQUENCE [LARGE SCALE GENOMIC DNA]</scope>
    <source>
        <strain evidence="10 11">G1</strain>
    </source>
</reference>
<feature type="compositionally biased region" description="Polar residues" evidence="8">
    <location>
        <begin position="194"/>
        <end position="207"/>
    </location>
</feature>
<evidence type="ECO:0000256" key="7">
    <source>
        <dbReference type="RuleBase" id="RU366025"/>
    </source>
</evidence>
<comment type="catalytic activity">
    <reaction evidence="1 7">
        <text>Thiol-dependent hydrolysis of ester, thioester, amide, peptide and isopeptide bonds formed by the C-terminal Gly of ubiquitin (a 76-residue protein attached to proteins as an intracellular targeting signal).</text>
        <dbReference type="EC" id="3.4.19.12"/>
    </reaction>
</comment>
<evidence type="ECO:0000256" key="3">
    <source>
        <dbReference type="ARBA" id="ARBA00022670"/>
    </source>
</evidence>
<dbReference type="Pfam" id="PF00443">
    <property type="entry name" value="UCH"/>
    <property type="match status" value="1"/>
</dbReference>
<dbReference type="Proteomes" id="UP000193920">
    <property type="component" value="Unassembled WGS sequence"/>
</dbReference>
<evidence type="ECO:0000256" key="2">
    <source>
        <dbReference type="ARBA" id="ARBA00009085"/>
    </source>
</evidence>
<dbReference type="InterPro" id="IPR038765">
    <property type="entry name" value="Papain-like_cys_pep_sf"/>
</dbReference>
<evidence type="ECO:0000256" key="1">
    <source>
        <dbReference type="ARBA" id="ARBA00000707"/>
    </source>
</evidence>
<accession>A0A1Y2EPP2</accession>
<dbReference type="GO" id="GO:0006508">
    <property type="term" value="P:proteolysis"/>
    <property type="evidence" value="ECO:0007669"/>
    <property type="project" value="UniProtKB-KW"/>
</dbReference>